<evidence type="ECO:0000256" key="1">
    <source>
        <dbReference type="SAM" id="MobiDB-lite"/>
    </source>
</evidence>
<accession>A0A1N7LG05</accession>
<keyword evidence="4" id="KW-1185">Reference proteome</keyword>
<dbReference type="RefSeq" id="WP_076399923.1">
    <property type="nucleotide sequence ID" value="NZ_FTOA01000003.1"/>
</dbReference>
<feature type="region of interest" description="Disordered" evidence="1">
    <location>
        <begin position="1"/>
        <end position="25"/>
    </location>
</feature>
<gene>
    <name evidence="3" type="ORF">SAMN05421779_103307</name>
</gene>
<evidence type="ECO:0000313" key="3">
    <source>
        <dbReference type="EMBL" id="SIS72768.1"/>
    </source>
</evidence>
<dbReference type="STRING" id="80876.SAMN05421779_103307"/>
<dbReference type="OrthoDB" id="7271057at2"/>
<evidence type="ECO:0000313" key="4">
    <source>
        <dbReference type="Proteomes" id="UP000185678"/>
    </source>
</evidence>
<sequence>MQELPFAIDAPEQEQRRKDKASEAAERDAADLRAVLALPEGRRLLAALIAQAAPLATTFQADPLTMAFREGHRNAGLALIARISQTAPEYLAGLVFQNQDTTE</sequence>
<dbReference type="AlphaFoldDB" id="A0A1N7LG05"/>
<dbReference type="Pfam" id="PF25181">
    <property type="entry name" value="Phage_Bbp19"/>
    <property type="match status" value="1"/>
</dbReference>
<reference evidence="3 4" key="1">
    <citation type="submission" date="2017-01" db="EMBL/GenBank/DDBJ databases">
        <authorList>
            <person name="Mah S.A."/>
            <person name="Swanson W.J."/>
            <person name="Moy G.W."/>
            <person name="Vacquier V.D."/>
        </authorList>
    </citation>
    <scope>NUCLEOTIDE SEQUENCE [LARGE SCALE GENOMIC DNA]</scope>
    <source>
        <strain evidence="3 4">DSM 11589</strain>
    </source>
</reference>
<dbReference type="InterPro" id="IPR057447">
    <property type="entry name" value="Bbp19-like_phage"/>
</dbReference>
<name>A0A1N7LG05_9PROT</name>
<dbReference type="EMBL" id="FTOA01000003">
    <property type="protein sequence ID" value="SIS72768.1"/>
    <property type="molecule type" value="Genomic_DNA"/>
</dbReference>
<evidence type="ECO:0000259" key="2">
    <source>
        <dbReference type="Pfam" id="PF25181"/>
    </source>
</evidence>
<feature type="compositionally biased region" description="Basic and acidic residues" evidence="1">
    <location>
        <begin position="13"/>
        <end position="25"/>
    </location>
</feature>
<protein>
    <recommendedName>
        <fullName evidence="2">Bbp19-like phage domain-containing protein</fullName>
    </recommendedName>
</protein>
<organism evidence="3 4">
    <name type="scientific">Insolitispirillum peregrinum</name>
    <dbReference type="NCBI Taxonomy" id="80876"/>
    <lineage>
        <taxon>Bacteria</taxon>
        <taxon>Pseudomonadati</taxon>
        <taxon>Pseudomonadota</taxon>
        <taxon>Alphaproteobacteria</taxon>
        <taxon>Rhodospirillales</taxon>
        <taxon>Novispirillaceae</taxon>
        <taxon>Insolitispirillum</taxon>
    </lineage>
</organism>
<feature type="domain" description="Bbp19-like phage" evidence="2">
    <location>
        <begin position="33"/>
        <end position="94"/>
    </location>
</feature>
<dbReference type="Proteomes" id="UP000185678">
    <property type="component" value="Unassembled WGS sequence"/>
</dbReference>
<proteinExistence type="predicted"/>